<dbReference type="SUPFAM" id="SSF53474">
    <property type="entry name" value="alpha/beta-Hydrolases"/>
    <property type="match status" value="1"/>
</dbReference>
<evidence type="ECO:0000313" key="2">
    <source>
        <dbReference type="EMBL" id="POS82580.1"/>
    </source>
</evidence>
<dbReference type="STRING" id="225359.A0A2S4PKL5"/>
<dbReference type="Pfam" id="PF12697">
    <property type="entry name" value="Abhydrolase_6"/>
    <property type="match status" value="1"/>
</dbReference>
<dbReference type="Proteomes" id="UP000237438">
    <property type="component" value="Unassembled WGS sequence"/>
</dbReference>
<comment type="caution">
    <text evidence="2">The sequence shown here is derived from an EMBL/GenBank/DDBJ whole genome shotgun (WGS) entry which is preliminary data.</text>
</comment>
<reference evidence="2 3" key="1">
    <citation type="submission" date="2017-10" db="EMBL/GenBank/DDBJ databases">
        <title>Development of genomic resources for the powdery mildew, Erysiphe pulchra.</title>
        <authorList>
            <person name="Wadl P.A."/>
            <person name="Mack B.M."/>
            <person name="Moore G."/>
            <person name="Beltz S.B."/>
        </authorList>
    </citation>
    <scope>NUCLEOTIDE SEQUENCE [LARGE SCALE GENOMIC DNA]</scope>
    <source>
        <strain evidence="2">Cflorida</strain>
    </source>
</reference>
<feature type="domain" description="AB hydrolase-1" evidence="1">
    <location>
        <begin position="8"/>
        <end position="242"/>
    </location>
</feature>
<dbReference type="PANTHER" id="PTHR37017:SF13">
    <property type="entry name" value="AB HYDROLASE-1 DOMAIN-CONTAINING PROTEIN"/>
    <property type="match status" value="1"/>
</dbReference>
<accession>A0A2S4PKL5</accession>
<evidence type="ECO:0000313" key="3">
    <source>
        <dbReference type="Proteomes" id="UP000237438"/>
    </source>
</evidence>
<dbReference type="InterPro" id="IPR000073">
    <property type="entry name" value="AB_hydrolase_1"/>
</dbReference>
<dbReference type="AlphaFoldDB" id="A0A2S4PKL5"/>
<name>A0A2S4PKL5_9PEZI</name>
<dbReference type="InterPro" id="IPR029058">
    <property type="entry name" value="AB_hydrolase_fold"/>
</dbReference>
<gene>
    <name evidence="2" type="ORF">EPUL_006207</name>
</gene>
<dbReference type="InterPro" id="IPR052897">
    <property type="entry name" value="Sec-Metab_Biosynth_Hydrolase"/>
</dbReference>
<dbReference type="Gene3D" id="3.40.50.1820">
    <property type="entry name" value="alpha/beta hydrolase"/>
    <property type="match status" value="1"/>
</dbReference>
<dbReference type="PANTHER" id="PTHR37017">
    <property type="entry name" value="AB HYDROLASE-1 DOMAIN-CONTAINING PROTEIN-RELATED"/>
    <property type="match status" value="1"/>
</dbReference>
<sequence>MEIPKPSIIIVPGSWQQVTAFQDFVNILEREGFPTEAINLPSVGSVSAPPLPGLAEDIAAVQKSITQAVEKSKEVILLCHSYGGLVGSNAAEGLDIHTRSKQGKAGGIKKIIFLSAFVIPSGKSLFGLMGGQPLPWMDVNDDKISANKEMIVQIGFNDLSSEIATRASDEMTHSSASTFVTPSMYEPWANGVSCDYIFTTEDNAIPHPLQENMAKQLGPNANSVTLKSGHCPFLSIPDKLLEAIVTLSN</sequence>
<organism evidence="2 3">
    <name type="scientific">Erysiphe pulchra</name>
    <dbReference type="NCBI Taxonomy" id="225359"/>
    <lineage>
        <taxon>Eukaryota</taxon>
        <taxon>Fungi</taxon>
        <taxon>Dikarya</taxon>
        <taxon>Ascomycota</taxon>
        <taxon>Pezizomycotina</taxon>
        <taxon>Leotiomycetes</taxon>
        <taxon>Erysiphales</taxon>
        <taxon>Erysiphaceae</taxon>
        <taxon>Erysiphe</taxon>
    </lineage>
</organism>
<proteinExistence type="predicted"/>
<protein>
    <recommendedName>
        <fullName evidence="1">AB hydrolase-1 domain-containing protein</fullName>
    </recommendedName>
</protein>
<feature type="non-terminal residue" evidence="2">
    <location>
        <position position="249"/>
    </location>
</feature>
<evidence type="ECO:0000259" key="1">
    <source>
        <dbReference type="Pfam" id="PF12697"/>
    </source>
</evidence>
<keyword evidence="3" id="KW-1185">Reference proteome</keyword>
<dbReference type="OrthoDB" id="408373at2759"/>
<dbReference type="EMBL" id="PEDP01002580">
    <property type="protein sequence ID" value="POS82580.1"/>
    <property type="molecule type" value="Genomic_DNA"/>
</dbReference>